<organism evidence="1 2">
    <name type="scientific">Dioscorea alata</name>
    <name type="common">Purple yam</name>
    <dbReference type="NCBI Taxonomy" id="55571"/>
    <lineage>
        <taxon>Eukaryota</taxon>
        <taxon>Viridiplantae</taxon>
        <taxon>Streptophyta</taxon>
        <taxon>Embryophyta</taxon>
        <taxon>Tracheophyta</taxon>
        <taxon>Spermatophyta</taxon>
        <taxon>Magnoliopsida</taxon>
        <taxon>Liliopsida</taxon>
        <taxon>Dioscoreales</taxon>
        <taxon>Dioscoreaceae</taxon>
        <taxon>Dioscorea</taxon>
    </lineage>
</organism>
<proteinExistence type="predicted"/>
<sequence>MGTRARLFLKNRQNKHRRSMGRSQWSTLVAISLLIVATFVLSKDAVISDAGNEEIYQIDYRGPETHSALPPPEISRAGIEGWKC</sequence>
<evidence type="ECO:0000313" key="1">
    <source>
        <dbReference type="EMBL" id="KAH7667631.1"/>
    </source>
</evidence>
<comment type="caution">
    <text evidence="1">The sequence shown here is derived from an EMBL/GenBank/DDBJ whole genome shotgun (WGS) entry which is preliminary data.</text>
</comment>
<reference evidence="2" key="1">
    <citation type="journal article" date="2022" name="Nat. Commun.">
        <title>Chromosome evolution and the genetic basis of agronomically important traits in greater yam.</title>
        <authorList>
            <person name="Bredeson J.V."/>
            <person name="Lyons J.B."/>
            <person name="Oniyinde I.O."/>
            <person name="Okereke N.R."/>
            <person name="Kolade O."/>
            <person name="Nnabue I."/>
            <person name="Nwadili C.O."/>
            <person name="Hribova E."/>
            <person name="Parker M."/>
            <person name="Nwogha J."/>
            <person name="Shu S."/>
            <person name="Carlson J."/>
            <person name="Kariba R."/>
            <person name="Muthemba S."/>
            <person name="Knop K."/>
            <person name="Barton G.J."/>
            <person name="Sherwood A.V."/>
            <person name="Lopez-Montes A."/>
            <person name="Asiedu R."/>
            <person name="Jamnadass R."/>
            <person name="Muchugi A."/>
            <person name="Goodstein D."/>
            <person name="Egesi C.N."/>
            <person name="Featherston J."/>
            <person name="Asfaw A."/>
            <person name="Simpson G.G."/>
            <person name="Dolezel J."/>
            <person name="Hendre P.S."/>
            <person name="Van Deynze A."/>
            <person name="Kumar P.L."/>
            <person name="Obidiegwu J.E."/>
            <person name="Bhattacharjee R."/>
            <person name="Rokhsar D.S."/>
        </authorList>
    </citation>
    <scope>NUCLEOTIDE SEQUENCE [LARGE SCALE GENOMIC DNA]</scope>
    <source>
        <strain evidence="2">cv. TDa95/00328</strain>
    </source>
</reference>
<dbReference type="Proteomes" id="UP000827976">
    <property type="component" value="Chromosome 12"/>
</dbReference>
<evidence type="ECO:0000313" key="2">
    <source>
        <dbReference type="Proteomes" id="UP000827976"/>
    </source>
</evidence>
<name>A0ACB7V2R0_DIOAL</name>
<keyword evidence="2" id="KW-1185">Reference proteome</keyword>
<gene>
    <name evidence="1" type="ORF">IHE45_12G072300</name>
</gene>
<dbReference type="EMBL" id="CM037022">
    <property type="protein sequence ID" value="KAH7667631.1"/>
    <property type="molecule type" value="Genomic_DNA"/>
</dbReference>
<accession>A0ACB7V2R0</accession>
<protein>
    <submittedName>
        <fullName evidence="1">Uncharacterized protein</fullName>
    </submittedName>
</protein>